<evidence type="ECO:0000256" key="15">
    <source>
        <dbReference type="RuleBase" id="RU004016"/>
    </source>
</evidence>
<evidence type="ECO:0000256" key="5">
    <source>
        <dbReference type="ARBA" id="ARBA00022645"/>
    </source>
</evidence>
<feature type="active site" description="Acyl-ester intermediate" evidence="13">
    <location>
        <position position="62"/>
    </location>
</feature>
<dbReference type="InterPro" id="IPR012338">
    <property type="entry name" value="Beta-lactam/transpept-like"/>
</dbReference>
<dbReference type="InterPro" id="IPR012907">
    <property type="entry name" value="Peptidase_S11_C"/>
</dbReference>
<dbReference type="InterPro" id="IPR015956">
    <property type="entry name" value="Peniciliin-bd_prot_C_sf"/>
</dbReference>
<dbReference type="AlphaFoldDB" id="A0A0X8VCD2"/>
<dbReference type="Pfam" id="PF00768">
    <property type="entry name" value="Peptidase_S11"/>
    <property type="match status" value="1"/>
</dbReference>
<keyword evidence="5 19" id="KW-0121">Carboxypeptidase</keyword>
<evidence type="ECO:0000256" key="9">
    <source>
        <dbReference type="ARBA" id="ARBA00022960"/>
    </source>
</evidence>
<evidence type="ECO:0000256" key="12">
    <source>
        <dbReference type="ARBA" id="ARBA00034000"/>
    </source>
</evidence>
<dbReference type="InterPro" id="IPR037167">
    <property type="entry name" value="Peptidase_S11_C_sf"/>
</dbReference>
<dbReference type="RefSeq" id="WP_066047880.1">
    <property type="nucleotide sequence ID" value="NZ_CP014223.1"/>
</dbReference>
<evidence type="ECO:0000256" key="13">
    <source>
        <dbReference type="PIRSR" id="PIRSR618044-1"/>
    </source>
</evidence>
<evidence type="ECO:0000313" key="18">
    <source>
        <dbReference type="EMBL" id="AMJ40299.1"/>
    </source>
</evidence>
<dbReference type="PRINTS" id="PR00725">
    <property type="entry name" value="DADACBPTASE1"/>
</dbReference>
<evidence type="ECO:0000313" key="21">
    <source>
        <dbReference type="Proteomes" id="UP000184204"/>
    </source>
</evidence>
<dbReference type="GO" id="GO:0009002">
    <property type="term" value="F:serine-type D-Ala-D-Ala carboxypeptidase activity"/>
    <property type="evidence" value="ECO:0007669"/>
    <property type="project" value="UniProtKB-EC"/>
</dbReference>
<feature type="signal peptide" evidence="16">
    <location>
        <begin position="1"/>
        <end position="23"/>
    </location>
</feature>
<comment type="pathway">
    <text evidence="2">Cell wall biogenesis; peptidoglycan biosynthesis.</text>
</comment>
<feature type="domain" description="Peptidase S11 D-Ala-D-Ala carboxypeptidase A C-terminal" evidence="17">
    <location>
        <begin position="282"/>
        <end position="372"/>
    </location>
</feature>
<keyword evidence="9" id="KW-0133">Cell shape</keyword>
<evidence type="ECO:0000259" key="17">
    <source>
        <dbReference type="SMART" id="SM00936"/>
    </source>
</evidence>
<keyword evidence="8 18" id="KW-0378">Hydrolase</keyword>
<dbReference type="EMBL" id="CP014223">
    <property type="protein sequence ID" value="AMJ40299.1"/>
    <property type="molecule type" value="Genomic_DNA"/>
</dbReference>
<dbReference type="GO" id="GO:0009252">
    <property type="term" value="P:peptidoglycan biosynthetic process"/>
    <property type="evidence" value="ECO:0007669"/>
    <property type="project" value="UniProtKB-UniPathway"/>
</dbReference>
<dbReference type="InterPro" id="IPR018044">
    <property type="entry name" value="Peptidase_S11"/>
</dbReference>
<dbReference type="Proteomes" id="UP000184204">
    <property type="component" value="Unassembled WGS sequence"/>
</dbReference>
<evidence type="ECO:0000256" key="16">
    <source>
        <dbReference type="SAM" id="SignalP"/>
    </source>
</evidence>
<dbReference type="InterPro" id="IPR001967">
    <property type="entry name" value="Peptidase_S11_N"/>
</dbReference>
<sequence length="387" mass="42099">MKKKILAAVTAFFCFLAPFSVCAEEGDNSSLQLQSKSAVLMDQATGTVVYEKNSHEAMPLASVTKVMTLLLIYEAQADGKFAWTDTVQVSDHAAAMGGSQVFLEPGETQTAADMTKCIAIASANDAAVAMAEFVAGSEEAFVEKMNQRAKELGMKDTVFVNACGLDADGHVSSAYDIALMSRELMRKFPEIKEYTTTWMDTITHKTRKGETEFGLTNTNKLIKWYEGATGLKTGSTGKALYCLSGTAERNGFALVGVVMAAPDFKVRFQEVMKLLDFGFANYTIEKGYPVGQDMGMIPVEKGMKEGINAVVKDEISVLMSKGSKGQWETKTELMPNVKAPIAQGSKVGEMVYTLDGKEVGKTDLIAAEAVEKASIHMMLQRMMKQWC</sequence>
<dbReference type="GO" id="GO:0006508">
    <property type="term" value="P:proteolysis"/>
    <property type="evidence" value="ECO:0007669"/>
    <property type="project" value="UniProtKB-KW"/>
</dbReference>
<dbReference type="Pfam" id="PF07943">
    <property type="entry name" value="PBP5_C"/>
    <property type="match status" value="1"/>
</dbReference>
<dbReference type="EMBL" id="FQUA01000002">
    <property type="protein sequence ID" value="SHE45521.1"/>
    <property type="molecule type" value="Genomic_DNA"/>
</dbReference>
<evidence type="ECO:0000256" key="8">
    <source>
        <dbReference type="ARBA" id="ARBA00022801"/>
    </source>
</evidence>
<comment type="function">
    <text evidence="1">Removes C-terminal D-alanyl residues from sugar-peptide cell wall precursors.</text>
</comment>
<feature type="binding site" evidence="14">
    <location>
        <position position="232"/>
    </location>
    <ligand>
        <name>substrate</name>
    </ligand>
</feature>
<dbReference type="SUPFAM" id="SSF69189">
    <property type="entry name" value="Penicillin-binding protein associated domain"/>
    <property type="match status" value="1"/>
</dbReference>
<evidence type="ECO:0000256" key="6">
    <source>
        <dbReference type="ARBA" id="ARBA00022670"/>
    </source>
</evidence>
<keyword evidence="20" id="KW-1185">Reference proteome</keyword>
<name>A0A0X8VCD2_ANAPI</name>
<dbReference type="KEGG" id="cpro:CPRO_06970"/>
<keyword evidence="11" id="KW-0961">Cell wall biogenesis/degradation</keyword>
<feature type="active site" description="Proton acceptor" evidence="13">
    <location>
        <position position="65"/>
    </location>
</feature>
<dbReference type="SUPFAM" id="SSF56601">
    <property type="entry name" value="beta-lactamase/transpeptidase-like"/>
    <property type="match status" value="1"/>
</dbReference>
<proteinExistence type="inferred from homology"/>
<evidence type="ECO:0000256" key="1">
    <source>
        <dbReference type="ARBA" id="ARBA00003217"/>
    </source>
</evidence>
<feature type="active site" evidence="13">
    <location>
        <position position="122"/>
    </location>
</feature>
<evidence type="ECO:0000313" key="20">
    <source>
        <dbReference type="Proteomes" id="UP000068026"/>
    </source>
</evidence>
<reference evidence="21" key="4">
    <citation type="submission" date="2016-11" db="EMBL/GenBank/DDBJ databases">
        <authorList>
            <person name="Jaros S."/>
            <person name="Januszkiewicz K."/>
            <person name="Wedrychowicz H."/>
        </authorList>
    </citation>
    <scope>NUCLEOTIDE SEQUENCE [LARGE SCALE GENOMIC DNA]</scope>
    <source>
        <strain evidence="21">DSM 1682</strain>
    </source>
</reference>
<accession>A0A0X8VCD2</accession>
<reference evidence="18 20" key="1">
    <citation type="journal article" date="2016" name="Genome Announc.">
        <title>Complete Genome Sequence of the Amino Acid-Fermenting Clostridium propionicum X2 (DSM 1682).</title>
        <authorList>
            <person name="Poehlein A."/>
            <person name="Schlien K."/>
            <person name="Chowdhury N.P."/>
            <person name="Gottschalk G."/>
            <person name="Buckel W."/>
            <person name="Daniel R."/>
        </authorList>
    </citation>
    <scope>NUCLEOTIDE SEQUENCE [LARGE SCALE GENOMIC DNA]</scope>
    <source>
        <strain evidence="18 20">X2</strain>
    </source>
</reference>
<dbReference type="Gene3D" id="2.60.410.10">
    <property type="entry name" value="D-Ala-D-Ala carboxypeptidase, C-terminal domain"/>
    <property type="match status" value="1"/>
</dbReference>
<evidence type="ECO:0000256" key="2">
    <source>
        <dbReference type="ARBA" id="ARBA00004752"/>
    </source>
</evidence>
<dbReference type="GO" id="GO:0071555">
    <property type="term" value="P:cell wall organization"/>
    <property type="evidence" value="ECO:0007669"/>
    <property type="project" value="UniProtKB-KW"/>
</dbReference>
<dbReference type="Gene3D" id="3.40.710.10">
    <property type="entry name" value="DD-peptidase/beta-lactamase superfamily"/>
    <property type="match status" value="1"/>
</dbReference>
<comment type="similarity">
    <text evidence="3 15">Belongs to the peptidase S11 family.</text>
</comment>
<keyword evidence="10" id="KW-0573">Peptidoglycan synthesis</keyword>
<gene>
    <name evidence="18" type="primary">dacF_1</name>
    <name evidence="18" type="ORF">CPRO_06970</name>
    <name evidence="19" type="ORF">SAMN02745151_00780</name>
</gene>
<evidence type="ECO:0000256" key="4">
    <source>
        <dbReference type="ARBA" id="ARBA00012448"/>
    </source>
</evidence>
<evidence type="ECO:0000313" key="19">
    <source>
        <dbReference type="EMBL" id="SHE45521.1"/>
    </source>
</evidence>
<dbReference type="Proteomes" id="UP000068026">
    <property type="component" value="Chromosome"/>
</dbReference>
<keyword evidence="7 16" id="KW-0732">Signal</keyword>
<dbReference type="OrthoDB" id="9791132at2"/>
<reference evidence="19" key="3">
    <citation type="submission" date="2016-11" db="EMBL/GenBank/DDBJ databases">
        <authorList>
            <person name="Varghese N."/>
            <person name="Submissions S."/>
        </authorList>
    </citation>
    <scope>NUCLEOTIDE SEQUENCE</scope>
    <source>
        <strain evidence="19">DSM 1682</strain>
    </source>
</reference>
<dbReference type="GO" id="GO:0008360">
    <property type="term" value="P:regulation of cell shape"/>
    <property type="evidence" value="ECO:0007669"/>
    <property type="project" value="UniProtKB-KW"/>
</dbReference>
<evidence type="ECO:0000256" key="11">
    <source>
        <dbReference type="ARBA" id="ARBA00023316"/>
    </source>
</evidence>
<keyword evidence="6" id="KW-0645">Protease</keyword>
<evidence type="ECO:0000256" key="10">
    <source>
        <dbReference type="ARBA" id="ARBA00022984"/>
    </source>
</evidence>
<evidence type="ECO:0000256" key="7">
    <source>
        <dbReference type="ARBA" id="ARBA00022729"/>
    </source>
</evidence>
<evidence type="ECO:0000256" key="3">
    <source>
        <dbReference type="ARBA" id="ARBA00007164"/>
    </source>
</evidence>
<dbReference type="EC" id="3.4.16.4" evidence="4"/>
<dbReference type="PANTHER" id="PTHR21581:SF6">
    <property type="entry name" value="TRAFFICKING PROTEIN PARTICLE COMPLEX SUBUNIT 12"/>
    <property type="match status" value="1"/>
</dbReference>
<dbReference type="SMART" id="SM00936">
    <property type="entry name" value="PBP5_C"/>
    <property type="match status" value="1"/>
</dbReference>
<evidence type="ECO:0000256" key="14">
    <source>
        <dbReference type="PIRSR" id="PIRSR618044-2"/>
    </source>
</evidence>
<feature type="chain" id="PRO_5044547776" description="serine-type D-Ala-D-Ala carboxypeptidase" evidence="16">
    <location>
        <begin position="24"/>
        <end position="387"/>
    </location>
</feature>
<protein>
    <recommendedName>
        <fullName evidence="4">serine-type D-Ala-D-Ala carboxypeptidase</fullName>
        <ecNumber evidence="4">3.4.16.4</ecNumber>
    </recommendedName>
</protein>
<organism evidence="19 21">
    <name type="scientific">Anaerotignum propionicum DSM 1682</name>
    <dbReference type="NCBI Taxonomy" id="991789"/>
    <lineage>
        <taxon>Bacteria</taxon>
        <taxon>Bacillati</taxon>
        <taxon>Bacillota</taxon>
        <taxon>Clostridia</taxon>
        <taxon>Lachnospirales</taxon>
        <taxon>Anaerotignaceae</taxon>
        <taxon>Anaerotignum</taxon>
    </lineage>
</organism>
<dbReference type="PANTHER" id="PTHR21581">
    <property type="entry name" value="D-ALANYL-D-ALANINE CARBOXYPEPTIDASE"/>
    <property type="match status" value="1"/>
</dbReference>
<comment type="catalytic activity">
    <reaction evidence="12">
        <text>Preferential cleavage: (Ac)2-L-Lys-D-Ala-|-D-Ala. Also transpeptidation of peptidyl-alanyl moieties that are N-acyl substituents of D-alanine.</text>
        <dbReference type="EC" id="3.4.16.4"/>
    </reaction>
</comment>
<reference evidence="20" key="2">
    <citation type="submission" date="2016-01" db="EMBL/GenBank/DDBJ databases">
        <authorList>
            <person name="Poehlein A."/>
            <person name="Schlien K."/>
            <person name="Gottschalk G."/>
            <person name="Buckel W."/>
            <person name="Daniel R."/>
        </authorList>
    </citation>
    <scope>NUCLEOTIDE SEQUENCE [LARGE SCALE GENOMIC DNA]</scope>
    <source>
        <strain evidence="20">X2</strain>
    </source>
</reference>